<gene>
    <name evidence="1" type="ORF">RHGRI_016387</name>
</gene>
<dbReference type="AlphaFoldDB" id="A0AAV6JU52"/>
<dbReference type="Proteomes" id="UP000823749">
    <property type="component" value="Chromosome 6"/>
</dbReference>
<comment type="caution">
    <text evidence="1">The sequence shown here is derived from an EMBL/GenBank/DDBJ whole genome shotgun (WGS) entry which is preliminary data.</text>
</comment>
<accession>A0AAV6JU52</accession>
<sequence length="103" mass="11702">MRNKILSICDENGQRLEDIKEVKGEILRFYQKLLGTKFDQKQPSEEGLTSPFTPEEIKGALFSIDGDKSPGPDGFNASFFQKNWAVVDKEVIDAVLLSLWFFT</sequence>
<evidence type="ECO:0000313" key="1">
    <source>
        <dbReference type="EMBL" id="KAG5543618.1"/>
    </source>
</evidence>
<protein>
    <submittedName>
        <fullName evidence="1">Uncharacterized protein</fullName>
    </submittedName>
</protein>
<reference evidence="1 2" key="1">
    <citation type="submission" date="2020-08" db="EMBL/GenBank/DDBJ databases">
        <title>Plant Genome Project.</title>
        <authorList>
            <person name="Zhang R.-G."/>
        </authorList>
    </citation>
    <scope>NUCLEOTIDE SEQUENCE [LARGE SCALE GENOMIC DNA]</scope>
    <source>
        <strain evidence="1">WSP0</strain>
        <tissue evidence="1">Leaf</tissue>
    </source>
</reference>
<keyword evidence="2" id="KW-1185">Reference proteome</keyword>
<name>A0AAV6JU52_9ERIC</name>
<organism evidence="1 2">
    <name type="scientific">Rhododendron griersonianum</name>
    <dbReference type="NCBI Taxonomy" id="479676"/>
    <lineage>
        <taxon>Eukaryota</taxon>
        <taxon>Viridiplantae</taxon>
        <taxon>Streptophyta</taxon>
        <taxon>Embryophyta</taxon>
        <taxon>Tracheophyta</taxon>
        <taxon>Spermatophyta</taxon>
        <taxon>Magnoliopsida</taxon>
        <taxon>eudicotyledons</taxon>
        <taxon>Gunneridae</taxon>
        <taxon>Pentapetalae</taxon>
        <taxon>asterids</taxon>
        <taxon>Ericales</taxon>
        <taxon>Ericaceae</taxon>
        <taxon>Ericoideae</taxon>
        <taxon>Rhodoreae</taxon>
        <taxon>Rhododendron</taxon>
    </lineage>
</organism>
<evidence type="ECO:0000313" key="2">
    <source>
        <dbReference type="Proteomes" id="UP000823749"/>
    </source>
</evidence>
<proteinExistence type="predicted"/>
<dbReference type="EMBL" id="JACTNZ010000006">
    <property type="protein sequence ID" value="KAG5543618.1"/>
    <property type="molecule type" value="Genomic_DNA"/>
</dbReference>